<proteinExistence type="predicted"/>
<dbReference type="Pfam" id="PF13592">
    <property type="entry name" value="HTH_33"/>
    <property type="match status" value="1"/>
</dbReference>
<evidence type="ECO:0000259" key="1">
    <source>
        <dbReference type="Pfam" id="PF13592"/>
    </source>
</evidence>
<evidence type="ECO:0000313" key="3">
    <source>
        <dbReference type="Proteomes" id="UP000237351"/>
    </source>
</evidence>
<dbReference type="EMBL" id="CP008743">
    <property type="protein sequence ID" value="ARN84786.1"/>
    <property type="molecule type" value="Genomic_DNA"/>
</dbReference>
<dbReference type="InterPro" id="IPR025959">
    <property type="entry name" value="Winged_HTH_dom"/>
</dbReference>
<reference evidence="2 3" key="1">
    <citation type="submission" date="2014-06" db="EMBL/GenBank/DDBJ databases">
        <title>The genome of the endonuclear symbiont Nucleicultrix amoebiphila.</title>
        <authorList>
            <person name="Schulz F."/>
            <person name="Horn M."/>
        </authorList>
    </citation>
    <scope>NUCLEOTIDE SEQUENCE [LARGE SCALE GENOMIC DNA]</scope>
    <source>
        <strain evidence="2 3">FS5</strain>
    </source>
</reference>
<accession>A0A1W6N4V0</accession>
<dbReference type="OrthoDB" id="7238295at2"/>
<dbReference type="AlphaFoldDB" id="A0A1W6N4V0"/>
<gene>
    <name evidence="2" type="ORF">GQ61_05205</name>
</gene>
<dbReference type="KEGG" id="naf:GQ61_05205"/>
<protein>
    <recommendedName>
        <fullName evidence="1">Winged helix-turn helix domain-containing protein</fullName>
    </recommendedName>
</protein>
<dbReference type="Proteomes" id="UP000237351">
    <property type="component" value="Chromosome"/>
</dbReference>
<dbReference type="InterPro" id="IPR009057">
    <property type="entry name" value="Homeodomain-like_sf"/>
</dbReference>
<organism evidence="2 3">
    <name type="scientific">Candidatus Nucleicultrix amoebiphila FS5</name>
    <dbReference type="NCBI Taxonomy" id="1414854"/>
    <lineage>
        <taxon>Bacteria</taxon>
        <taxon>Pseudomonadati</taxon>
        <taxon>Pseudomonadota</taxon>
        <taxon>Alphaproteobacteria</taxon>
        <taxon>Holosporales</taxon>
        <taxon>Candidatus Nucleicultricaceae</taxon>
        <taxon>Candidatus Nucleicultrix</taxon>
    </lineage>
</organism>
<dbReference type="SUPFAM" id="SSF46689">
    <property type="entry name" value="Homeodomain-like"/>
    <property type="match status" value="1"/>
</dbReference>
<name>A0A1W6N4V0_9PROT</name>
<keyword evidence="3" id="KW-1185">Reference proteome</keyword>
<evidence type="ECO:0000313" key="2">
    <source>
        <dbReference type="EMBL" id="ARN84786.1"/>
    </source>
</evidence>
<feature type="domain" description="Winged helix-turn helix" evidence="1">
    <location>
        <begin position="62"/>
        <end position="108"/>
    </location>
</feature>
<sequence length="112" mass="13137">MGVARGTVSKWVSSYKKKGEIELRKKKRGRRSEDMTLLKPHQCAIIFNMIRDCCPDQLKLPFMLWTRDAVGLLIEQRFGIKLAIRSVGNYLKRWGFTPQKPLRKAYERLNIL</sequence>